<reference evidence="2 3" key="1">
    <citation type="submission" date="2024-07" db="EMBL/GenBank/DDBJ databases">
        <authorList>
            <person name="Wang L."/>
        </authorList>
    </citation>
    <scope>NUCLEOTIDE SEQUENCE [LARGE SCALE GENOMIC DNA]</scope>
    <source>
        <strain evidence="2 3">WL359</strain>
    </source>
</reference>
<evidence type="ECO:0000313" key="3">
    <source>
        <dbReference type="Proteomes" id="UP001555342"/>
    </source>
</evidence>
<accession>A0ABV3NYN0</accession>
<sequence length="136" mass="15739">MNTKEIILNSGFSYQELLTMKNNFHAMRKWYRLEKKPVPATEPESFQKYIVTTAESASCCTLIISIISLIQAIYLRLEHHDIKSLAVALVIYLIMFFIIIYSQKNSTGLKMVTIVKLIALHYKIKMKTCISKFSLK</sequence>
<evidence type="ECO:0000256" key="1">
    <source>
        <dbReference type="SAM" id="Phobius"/>
    </source>
</evidence>
<gene>
    <name evidence="2" type="ORF">AB1E22_18230</name>
</gene>
<organism evidence="2 3">
    <name type="scientific">Buttiauxella gaviniae</name>
    <dbReference type="NCBI Taxonomy" id="82990"/>
    <lineage>
        <taxon>Bacteria</taxon>
        <taxon>Pseudomonadati</taxon>
        <taxon>Pseudomonadota</taxon>
        <taxon>Gammaproteobacteria</taxon>
        <taxon>Enterobacterales</taxon>
        <taxon>Enterobacteriaceae</taxon>
        <taxon>Buttiauxella</taxon>
    </lineage>
</organism>
<keyword evidence="1" id="KW-0472">Membrane</keyword>
<keyword evidence="1" id="KW-0812">Transmembrane</keyword>
<name>A0ABV3NYN0_9ENTR</name>
<evidence type="ECO:0000313" key="2">
    <source>
        <dbReference type="EMBL" id="MEW7314608.1"/>
    </source>
</evidence>
<feature type="transmembrane region" description="Helical" evidence="1">
    <location>
        <begin position="82"/>
        <end position="101"/>
    </location>
</feature>
<proteinExistence type="predicted"/>
<feature type="transmembrane region" description="Helical" evidence="1">
    <location>
        <begin position="49"/>
        <end position="70"/>
    </location>
</feature>
<keyword evidence="1" id="KW-1133">Transmembrane helix</keyword>
<protein>
    <recommendedName>
        <fullName evidence="4">SMODS and SLOG-associating 2TM effector domain-containing protein</fullName>
    </recommendedName>
</protein>
<dbReference type="RefSeq" id="WP_367596640.1">
    <property type="nucleotide sequence ID" value="NZ_JBFMVT010000002.1"/>
</dbReference>
<comment type="caution">
    <text evidence="2">The sequence shown here is derived from an EMBL/GenBank/DDBJ whole genome shotgun (WGS) entry which is preliminary data.</text>
</comment>
<dbReference type="Proteomes" id="UP001555342">
    <property type="component" value="Unassembled WGS sequence"/>
</dbReference>
<evidence type="ECO:0008006" key="4">
    <source>
        <dbReference type="Google" id="ProtNLM"/>
    </source>
</evidence>
<keyword evidence="3" id="KW-1185">Reference proteome</keyword>
<dbReference type="EMBL" id="JBFMVT010000002">
    <property type="protein sequence ID" value="MEW7314608.1"/>
    <property type="molecule type" value="Genomic_DNA"/>
</dbReference>